<dbReference type="InterPro" id="IPR058626">
    <property type="entry name" value="MdtA-like_b-barrel"/>
</dbReference>
<organism evidence="11 12">
    <name type="scientific">Rhizobium multihospitium</name>
    <dbReference type="NCBI Taxonomy" id="410764"/>
    <lineage>
        <taxon>Bacteria</taxon>
        <taxon>Pseudomonadati</taxon>
        <taxon>Pseudomonadota</taxon>
        <taxon>Alphaproteobacteria</taxon>
        <taxon>Hyphomicrobiales</taxon>
        <taxon>Rhizobiaceae</taxon>
        <taxon>Rhizobium/Agrobacterium group</taxon>
        <taxon>Rhizobium</taxon>
    </lineage>
</organism>
<feature type="domain" description="Multidrug resistance protein MdtA-like C-terminal permuted SH3" evidence="10">
    <location>
        <begin position="321"/>
        <end position="379"/>
    </location>
</feature>
<dbReference type="EMBL" id="FMAG01000004">
    <property type="protein sequence ID" value="SCB35643.1"/>
    <property type="molecule type" value="Genomic_DNA"/>
</dbReference>
<evidence type="ECO:0000313" key="12">
    <source>
        <dbReference type="Proteomes" id="UP000199101"/>
    </source>
</evidence>
<keyword evidence="3" id="KW-0813">Transport</keyword>
<dbReference type="NCBIfam" id="TIGR01730">
    <property type="entry name" value="RND_mfp"/>
    <property type="match status" value="1"/>
</dbReference>
<dbReference type="InterPro" id="IPR058627">
    <property type="entry name" value="MdtA-like_C"/>
</dbReference>
<protein>
    <submittedName>
        <fullName evidence="11">Membrane fusion protein, multidrug efflux system</fullName>
    </submittedName>
</protein>
<dbReference type="Gene3D" id="2.40.30.170">
    <property type="match status" value="1"/>
</dbReference>
<dbReference type="InterPro" id="IPR058625">
    <property type="entry name" value="MdtA-like_BSH"/>
</dbReference>
<name>A0A1C3W6D9_9HYPH</name>
<gene>
    <name evidence="11" type="ORF">GA0061103_4948</name>
</gene>
<keyword evidence="6" id="KW-0472">Membrane</keyword>
<dbReference type="InterPro" id="IPR058624">
    <property type="entry name" value="MdtA-like_HH"/>
</dbReference>
<evidence type="ECO:0000256" key="3">
    <source>
        <dbReference type="ARBA" id="ARBA00022448"/>
    </source>
</evidence>
<evidence type="ECO:0000259" key="8">
    <source>
        <dbReference type="Pfam" id="PF25917"/>
    </source>
</evidence>
<evidence type="ECO:0000256" key="2">
    <source>
        <dbReference type="ARBA" id="ARBA00009477"/>
    </source>
</evidence>
<dbReference type="Pfam" id="PF25917">
    <property type="entry name" value="BSH_RND"/>
    <property type="match status" value="1"/>
</dbReference>
<dbReference type="STRING" id="410764.GA0061103_4948"/>
<dbReference type="Pfam" id="PF25967">
    <property type="entry name" value="RND-MFP_C"/>
    <property type="match status" value="1"/>
</dbReference>
<proteinExistence type="inferred from homology"/>
<sequence length="409" mass="43093">MNMAELQRSSRLKSPKALIACILIVGTISAGWIERAYVERELTAFDHSAAKDGVKPAQAAGVPVTLAPARSEDFLVNLSELGTVQALNTVTIHSQITGRIAKIDFTQGHMVNKGDPLVEIDTQTYEAALAQAKGQLAHDQALLKGAQVDLDRDSKLVAQHTTPQVTLDDQVALVAQDQGTVQADEAAVQSASVNLAYCRIAAPFTGRVGFSLIDVGNLVQPTDTTGIVTIEQVQPISVIFPAPQDQLQAVDKALASGEVPVQVISEDGKTVLSQGALSYIDNQINVGTGTINLKATFANTDNQLWPGQSVTVRLGVSTLKNVVQIPLDAVQHGPDGLFAYIVGSDRKAQARPIKVSETGDGNVVVTDGVKPGEMVVTDGSYRVQPGSLVADAKQQIAADAPPATRMAAQ</sequence>
<comment type="similarity">
    <text evidence="2">Belongs to the membrane fusion protein (MFP) (TC 8.A.1) family.</text>
</comment>
<evidence type="ECO:0000256" key="5">
    <source>
        <dbReference type="ARBA" id="ARBA00022519"/>
    </source>
</evidence>
<dbReference type="GO" id="GO:1990281">
    <property type="term" value="C:efflux pump complex"/>
    <property type="evidence" value="ECO:0007669"/>
    <property type="project" value="TreeGrafter"/>
</dbReference>
<keyword evidence="12" id="KW-1185">Reference proteome</keyword>
<evidence type="ECO:0000313" key="11">
    <source>
        <dbReference type="EMBL" id="SCB35643.1"/>
    </source>
</evidence>
<dbReference type="Pfam" id="PF25876">
    <property type="entry name" value="HH_MFP_RND"/>
    <property type="match status" value="1"/>
</dbReference>
<dbReference type="Gene3D" id="2.40.420.20">
    <property type="match status" value="1"/>
</dbReference>
<dbReference type="GO" id="GO:0015562">
    <property type="term" value="F:efflux transmembrane transporter activity"/>
    <property type="evidence" value="ECO:0007669"/>
    <property type="project" value="TreeGrafter"/>
</dbReference>
<feature type="domain" description="Multidrug resistance protein MdtA-like alpha-helical hairpin" evidence="7">
    <location>
        <begin position="129"/>
        <end position="197"/>
    </location>
</feature>
<dbReference type="PANTHER" id="PTHR30469">
    <property type="entry name" value="MULTIDRUG RESISTANCE PROTEIN MDTA"/>
    <property type="match status" value="1"/>
</dbReference>
<dbReference type="Gene3D" id="1.10.287.470">
    <property type="entry name" value="Helix hairpin bin"/>
    <property type="match status" value="1"/>
</dbReference>
<keyword evidence="5" id="KW-0997">Cell inner membrane</keyword>
<dbReference type="PANTHER" id="PTHR30469:SF36">
    <property type="entry name" value="BLL3903 PROTEIN"/>
    <property type="match status" value="1"/>
</dbReference>
<evidence type="ECO:0000256" key="1">
    <source>
        <dbReference type="ARBA" id="ARBA00004236"/>
    </source>
</evidence>
<comment type="subcellular location">
    <subcellularLocation>
        <location evidence="1">Cell membrane</location>
    </subcellularLocation>
</comment>
<evidence type="ECO:0000259" key="10">
    <source>
        <dbReference type="Pfam" id="PF25967"/>
    </source>
</evidence>
<evidence type="ECO:0000256" key="4">
    <source>
        <dbReference type="ARBA" id="ARBA00022475"/>
    </source>
</evidence>
<dbReference type="Proteomes" id="UP000199101">
    <property type="component" value="Unassembled WGS sequence"/>
</dbReference>
<dbReference type="SUPFAM" id="SSF111369">
    <property type="entry name" value="HlyD-like secretion proteins"/>
    <property type="match status" value="1"/>
</dbReference>
<evidence type="ECO:0000259" key="7">
    <source>
        <dbReference type="Pfam" id="PF25876"/>
    </source>
</evidence>
<feature type="domain" description="Multidrug resistance protein MdtA-like beta-barrel" evidence="9">
    <location>
        <begin position="235"/>
        <end position="316"/>
    </location>
</feature>
<dbReference type="AlphaFoldDB" id="A0A1C3W6D9"/>
<dbReference type="InterPro" id="IPR006143">
    <property type="entry name" value="RND_pump_MFP"/>
</dbReference>
<accession>A0A1C3W6D9</accession>
<evidence type="ECO:0000259" key="9">
    <source>
        <dbReference type="Pfam" id="PF25944"/>
    </source>
</evidence>
<dbReference type="Pfam" id="PF25944">
    <property type="entry name" value="Beta-barrel_RND"/>
    <property type="match status" value="1"/>
</dbReference>
<reference evidence="12" key="1">
    <citation type="submission" date="2016-08" db="EMBL/GenBank/DDBJ databases">
        <authorList>
            <person name="Varghese N."/>
            <person name="Submissions Spin"/>
        </authorList>
    </citation>
    <scope>NUCLEOTIDE SEQUENCE [LARGE SCALE GENOMIC DNA]</scope>
    <source>
        <strain evidence="12">HAMBI 2975</strain>
    </source>
</reference>
<keyword evidence="4" id="KW-1003">Cell membrane</keyword>
<dbReference type="Gene3D" id="2.40.50.100">
    <property type="match status" value="1"/>
</dbReference>
<evidence type="ECO:0000256" key="6">
    <source>
        <dbReference type="ARBA" id="ARBA00023136"/>
    </source>
</evidence>
<feature type="domain" description="Multidrug resistance protein MdtA-like barrel-sandwich hybrid" evidence="8">
    <location>
        <begin position="88"/>
        <end position="230"/>
    </location>
</feature>